<dbReference type="PANTHER" id="PTHR30429">
    <property type="entry name" value="D-METHIONINE-BINDING LIPOPROTEIN METQ"/>
    <property type="match status" value="1"/>
</dbReference>
<dbReference type="InterPro" id="IPR004872">
    <property type="entry name" value="Lipoprotein_NlpA"/>
</dbReference>
<evidence type="ECO:0000313" key="9">
    <source>
        <dbReference type="EMBL" id="TLS52711.1"/>
    </source>
</evidence>
<comment type="similarity">
    <text evidence="6">Belongs to the nlpA lipoprotein family.</text>
</comment>
<organism evidence="9 10">
    <name type="scientific">Paenibacillus antri</name>
    <dbReference type="NCBI Taxonomy" id="2582848"/>
    <lineage>
        <taxon>Bacteria</taxon>
        <taxon>Bacillati</taxon>
        <taxon>Bacillota</taxon>
        <taxon>Bacilli</taxon>
        <taxon>Bacillales</taxon>
        <taxon>Paenibacillaceae</taxon>
        <taxon>Paenibacillus</taxon>
    </lineage>
</organism>
<gene>
    <name evidence="9" type="ORF">FE782_08770</name>
</gene>
<keyword evidence="5 6" id="KW-0449">Lipoprotein</keyword>
<comment type="caution">
    <text evidence="9">The sequence shown here is derived from an EMBL/GenBank/DDBJ whole genome shotgun (WGS) entry which is preliminary data.</text>
</comment>
<keyword evidence="10" id="KW-1185">Reference proteome</keyword>
<dbReference type="EMBL" id="VCIW01000004">
    <property type="protein sequence ID" value="TLS52711.1"/>
    <property type="molecule type" value="Genomic_DNA"/>
</dbReference>
<dbReference type="SUPFAM" id="SSF53850">
    <property type="entry name" value="Periplasmic binding protein-like II"/>
    <property type="match status" value="1"/>
</dbReference>
<sequence length="272" mass="28981">MKRGFVVIASIALTVASALSGCGGGGARTSGEGEIALRIGATAVPHAEILNAARPLLSEQGIALEVVEFTDYIQPNVQVYEKQLDANFFQHQPYLDQFNQDHGMDLASVGSVHIEPFGAYSETWDSAEGLPDKAIVAIPNDPTNAGRALALLEKNGLLTLKEGAGVNAAVADIAANPKGLELKELEAAMLPRVMADVDLALINTNYALEAGFVPTEDALFLEDGDSPYVNVVAVRSDRIQDASIMALMEALRSDEVRDFILEQYEGSIIPVD</sequence>
<feature type="signal peptide" evidence="8">
    <location>
        <begin position="1"/>
        <end position="20"/>
    </location>
</feature>
<feature type="chain" id="PRO_5039288789" description="Lipoprotein" evidence="8">
    <location>
        <begin position="21"/>
        <end position="272"/>
    </location>
</feature>
<reference evidence="9 10" key="1">
    <citation type="submission" date="2019-05" db="EMBL/GenBank/DDBJ databases">
        <authorList>
            <person name="Narsing Rao M.P."/>
            <person name="Li W.J."/>
        </authorList>
    </citation>
    <scope>NUCLEOTIDE SEQUENCE [LARGE SCALE GENOMIC DNA]</scope>
    <source>
        <strain evidence="9 10">SYSU_K30003</strain>
    </source>
</reference>
<evidence type="ECO:0000256" key="5">
    <source>
        <dbReference type="ARBA" id="ARBA00023288"/>
    </source>
</evidence>
<evidence type="ECO:0000256" key="3">
    <source>
        <dbReference type="ARBA" id="ARBA00023136"/>
    </source>
</evidence>
<accession>A0A5R9GAC7</accession>
<dbReference type="OrthoDB" id="9812878at2"/>
<name>A0A5R9GAC7_9BACL</name>
<dbReference type="CDD" id="cd13597">
    <property type="entry name" value="PBP2_lipoprotein_Tp32"/>
    <property type="match status" value="1"/>
</dbReference>
<comment type="subcellular location">
    <subcellularLocation>
        <location evidence="1">Membrane</location>
        <topology evidence="1">Lipid-anchor</topology>
    </subcellularLocation>
</comment>
<evidence type="ECO:0000313" key="10">
    <source>
        <dbReference type="Proteomes" id="UP000309676"/>
    </source>
</evidence>
<evidence type="ECO:0000256" key="4">
    <source>
        <dbReference type="ARBA" id="ARBA00023139"/>
    </source>
</evidence>
<evidence type="ECO:0000256" key="2">
    <source>
        <dbReference type="ARBA" id="ARBA00022729"/>
    </source>
</evidence>
<dbReference type="PANTHER" id="PTHR30429:SF0">
    <property type="entry name" value="METHIONINE-BINDING LIPOPROTEIN METQ"/>
    <property type="match status" value="1"/>
</dbReference>
<evidence type="ECO:0000256" key="8">
    <source>
        <dbReference type="SAM" id="SignalP"/>
    </source>
</evidence>
<dbReference type="Gene3D" id="3.40.190.10">
    <property type="entry name" value="Periplasmic binding protein-like II"/>
    <property type="match status" value="2"/>
</dbReference>
<evidence type="ECO:0000256" key="6">
    <source>
        <dbReference type="PIRNR" id="PIRNR002854"/>
    </source>
</evidence>
<evidence type="ECO:0000256" key="1">
    <source>
        <dbReference type="ARBA" id="ARBA00004635"/>
    </source>
</evidence>
<keyword evidence="2 8" id="KW-0732">Signal</keyword>
<keyword evidence="4" id="KW-0564">Palmitate</keyword>
<dbReference type="Proteomes" id="UP000309676">
    <property type="component" value="Unassembled WGS sequence"/>
</dbReference>
<dbReference type="PROSITE" id="PS51257">
    <property type="entry name" value="PROKAR_LIPOPROTEIN"/>
    <property type="match status" value="1"/>
</dbReference>
<dbReference type="RefSeq" id="WP_138193702.1">
    <property type="nucleotide sequence ID" value="NZ_VCIW01000004.1"/>
</dbReference>
<dbReference type="PIRSF" id="PIRSF002854">
    <property type="entry name" value="MetQ"/>
    <property type="match status" value="1"/>
</dbReference>
<evidence type="ECO:0000256" key="7">
    <source>
        <dbReference type="PIRSR" id="PIRSR002854-1"/>
    </source>
</evidence>
<keyword evidence="3" id="KW-0472">Membrane</keyword>
<proteinExistence type="inferred from homology"/>
<feature type="lipid moiety-binding region" description="S-diacylglycerol cysteine" evidence="7">
    <location>
        <position position="22"/>
    </location>
</feature>
<dbReference type="AlphaFoldDB" id="A0A5R9GAC7"/>
<protein>
    <recommendedName>
        <fullName evidence="6">Lipoprotein</fullName>
    </recommendedName>
</protein>
<dbReference type="GO" id="GO:0016020">
    <property type="term" value="C:membrane"/>
    <property type="evidence" value="ECO:0007669"/>
    <property type="project" value="UniProtKB-SubCell"/>
</dbReference>
<dbReference type="Pfam" id="PF03180">
    <property type="entry name" value="Lipoprotein_9"/>
    <property type="match status" value="1"/>
</dbReference>